<protein>
    <recommendedName>
        <fullName evidence="4">Acid phosphatase</fullName>
    </recommendedName>
</protein>
<comment type="caution">
    <text evidence="2">The sequence shown here is derived from an EMBL/GenBank/DDBJ whole genome shotgun (WGS) entry which is preliminary data.</text>
</comment>
<feature type="region of interest" description="Disordered" evidence="1">
    <location>
        <begin position="197"/>
        <end position="256"/>
    </location>
</feature>
<dbReference type="Gene3D" id="3.40.50.1820">
    <property type="entry name" value="alpha/beta hydrolase"/>
    <property type="match status" value="1"/>
</dbReference>
<feature type="region of interest" description="Disordered" evidence="1">
    <location>
        <begin position="268"/>
        <end position="299"/>
    </location>
</feature>
<organism evidence="2 3">
    <name type="scientific">Phyllosticta capitalensis</name>
    <dbReference type="NCBI Taxonomy" id="121624"/>
    <lineage>
        <taxon>Eukaryota</taxon>
        <taxon>Fungi</taxon>
        <taxon>Dikarya</taxon>
        <taxon>Ascomycota</taxon>
        <taxon>Pezizomycotina</taxon>
        <taxon>Dothideomycetes</taxon>
        <taxon>Dothideomycetes incertae sedis</taxon>
        <taxon>Botryosphaeriales</taxon>
        <taxon>Phyllostictaceae</taxon>
        <taxon>Phyllosticta</taxon>
    </lineage>
</organism>
<dbReference type="SUPFAM" id="SSF53474">
    <property type="entry name" value="alpha/beta-Hydrolases"/>
    <property type="match status" value="1"/>
</dbReference>
<reference evidence="2 3" key="1">
    <citation type="submission" date="2024-04" db="EMBL/GenBank/DDBJ databases">
        <title>Phyllosticta paracitricarpa is synonymous to the EU quarantine fungus P. citricarpa based on phylogenomic analyses.</title>
        <authorList>
            <consortium name="Lawrence Berkeley National Laboratory"/>
            <person name="Van Ingen-Buijs V.A."/>
            <person name="Van Westerhoven A.C."/>
            <person name="Haridas S."/>
            <person name="Skiadas P."/>
            <person name="Martin F."/>
            <person name="Groenewald J.Z."/>
            <person name="Crous P.W."/>
            <person name="Seidl M.F."/>
        </authorList>
    </citation>
    <scope>NUCLEOTIDE SEQUENCE [LARGE SCALE GENOMIC DNA]</scope>
    <source>
        <strain evidence="2 3">CBS 123374</strain>
    </source>
</reference>
<gene>
    <name evidence="2" type="ORF">HDK90DRAFT_509702</name>
</gene>
<dbReference type="InterPro" id="IPR029058">
    <property type="entry name" value="AB_hydrolase_fold"/>
</dbReference>
<dbReference type="Proteomes" id="UP001492380">
    <property type="component" value="Unassembled WGS sequence"/>
</dbReference>
<dbReference type="EMBL" id="JBBWRZ010000004">
    <property type="protein sequence ID" value="KAK8238028.1"/>
    <property type="molecule type" value="Genomic_DNA"/>
</dbReference>
<feature type="compositionally biased region" description="Basic and acidic residues" evidence="1">
    <location>
        <begin position="277"/>
        <end position="289"/>
    </location>
</feature>
<name>A0ABR1YU15_9PEZI</name>
<feature type="compositionally biased region" description="Polar residues" evidence="1">
    <location>
        <begin position="201"/>
        <end position="212"/>
    </location>
</feature>
<evidence type="ECO:0000313" key="3">
    <source>
        <dbReference type="Proteomes" id="UP001492380"/>
    </source>
</evidence>
<proteinExistence type="predicted"/>
<dbReference type="PANTHER" id="PTHR42103:SF2">
    <property type="entry name" value="AB HYDROLASE-1 DOMAIN-CONTAINING PROTEIN"/>
    <property type="match status" value="1"/>
</dbReference>
<dbReference type="PANTHER" id="PTHR42103">
    <property type="entry name" value="ALPHA/BETA-HYDROLASES SUPERFAMILY PROTEIN"/>
    <property type="match status" value="1"/>
</dbReference>
<evidence type="ECO:0000313" key="2">
    <source>
        <dbReference type="EMBL" id="KAK8238028.1"/>
    </source>
</evidence>
<keyword evidence="3" id="KW-1185">Reference proteome</keyword>
<evidence type="ECO:0008006" key="4">
    <source>
        <dbReference type="Google" id="ProtNLM"/>
    </source>
</evidence>
<evidence type="ECO:0000256" key="1">
    <source>
        <dbReference type="SAM" id="MobiDB-lite"/>
    </source>
</evidence>
<accession>A0ABR1YU15</accession>
<sequence length="441" mass="47465">MGSPLLPVAYSFRIPSLHDSTPLDCRIHHPESLVNVDCDSTAKWTRKAAVLAHPYAVLGGGFDDPILENVGAELLAQGYVVGTGAHNSSGRTSWTGKPELADYVSFAGALVCYINALKLPSATSTFASKTPDENETPIHIICGGYSYGSLIVTRLPPIETLLAPFQSTPTTHTASIIHQLASSLAARTTEELLEQHEALKKQQNQLSPTSPRSFEIRRKSPVTVGGYDSDATGKQQRKSQDAGAAGRRSLSLDLRRPQSWGKELRNSFHASRHHHRQHEDAVIDDDNKSNEAPTPLPPPTRLAISPAYLLISPLLPPLSFFIAPSLALSSFSVPLLSSLSSSFSAPSSSGNPLTTHPTLVAFGSHDGFTGSKRLRAWFSKLAAEAESNSPTTAAAAPSNETVASARRVSWHEVEGAGHFWLEPGSMRELRGLVRTWAKHLG</sequence>